<organism evidence="1 2">
    <name type="scientific">Tothia fuscella</name>
    <dbReference type="NCBI Taxonomy" id="1048955"/>
    <lineage>
        <taxon>Eukaryota</taxon>
        <taxon>Fungi</taxon>
        <taxon>Dikarya</taxon>
        <taxon>Ascomycota</taxon>
        <taxon>Pezizomycotina</taxon>
        <taxon>Dothideomycetes</taxon>
        <taxon>Pleosporomycetidae</taxon>
        <taxon>Venturiales</taxon>
        <taxon>Cylindrosympodiaceae</taxon>
        <taxon>Tothia</taxon>
    </lineage>
</organism>
<evidence type="ECO:0000313" key="1">
    <source>
        <dbReference type="EMBL" id="KAF2418769.1"/>
    </source>
</evidence>
<proteinExistence type="predicted"/>
<protein>
    <submittedName>
        <fullName evidence="1">Uncharacterized protein</fullName>
    </submittedName>
</protein>
<evidence type="ECO:0000313" key="2">
    <source>
        <dbReference type="Proteomes" id="UP000800235"/>
    </source>
</evidence>
<gene>
    <name evidence="1" type="ORF">EJ08DRAFT_49619</name>
</gene>
<keyword evidence="2" id="KW-1185">Reference proteome</keyword>
<sequence length="142" mass="16937">MLQKRQTPTILLLCRQITQKALCILHNIPLVFELQRSTYSHFHLQPPWPTEHGDWPFMSNDTLKQVREDHFIVDESLVEIEARICRWRHLIGMRKLWLWHSSLRNFSRLVIQVGKKKWVIEASCEDLIRSINLESHAMLVNC</sequence>
<reference evidence="1" key="1">
    <citation type="journal article" date="2020" name="Stud. Mycol.">
        <title>101 Dothideomycetes genomes: a test case for predicting lifestyles and emergence of pathogens.</title>
        <authorList>
            <person name="Haridas S."/>
            <person name="Albert R."/>
            <person name="Binder M."/>
            <person name="Bloem J."/>
            <person name="Labutti K."/>
            <person name="Salamov A."/>
            <person name="Andreopoulos B."/>
            <person name="Baker S."/>
            <person name="Barry K."/>
            <person name="Bills G."/>
            <person name="Bluhm B."/>
            <person name="Cannon C."/>
            <person name="Castanera R."/>
            <person name="Culley D."/>
            <person name="Daum C."/>
            <person name="Ezra D."/>
            <person name="Gonzalez J."/>
            <person name="Henrissat B."/>
            <person name="Kuo A."/>
            <person name="Liang C."/>
            <person name="Lipzen A."/>
            <person name="Lutzoni F."/>
            <person name="Magnuson J."/>
            <person name="Mondo S."/>
            <person name="Nolan M."/>
            <person name="Ohm R."/>
            <person name="Pangilinan J."/>
            <person name="Park H.-J."/>
            <person name="Ramirez L."/>
            <person name="Alfaro M."/>
            <person name="Sun H."/>
            <person name="Tritt A."/>
            <person name="Yoshinaga Y."/>
            <person name="Zwiers L.-H."/>
            <person name="Turgeon B."/>
            <person name="Goodwin S."/>
            <person name="Spatafora J."/>
            <person name="Crous P."/>
            <person name="Grigoriev I."/>
        </authorList>
    </citation>
    <scope>NUCLEOTIDE SEQUENCE</scope>
    <source>
        <strain evidence="1">CBS 130266</strain>
    </source>
</reference>
<accession>A0A9P4NFJ3</accession>
<dbReference type="EMBL" id="MU007124">
    <property type="protein sequence ID" value="KAF2418769.1"/>
    <property type="molecule type" value="Genomic_DNA"/>
</dbReference>
<dbReference type="Proteomes" id="UP000800235">
    <property type="component" value="Unassembled WGS sequence"/>
</dbReference>
<comment type="caution">
    <text evidence="1">The sequence shown here is derived from an EMBL/GenBank/DDBJ whole genome shotgun (WGS) entry which is preliminary data.</text>
</comment>
<dbReference type="OrthoDB" id="3510794at2759"/>
<name>A0A9P4NFJ3_9PEZI</name>
<dbReference type="AlphaFoldDB" id="A0A9P4NFJ3"/>